<dbReference type="InterPro" id="IPR011006">
    <property type="entry name" value="CheY-like_superfamily"/>
</dbReference>
<proteinExistence type="predicted"/>
<dbReference type="SUPFAM" id="SSF46894">
    <property type="entry name" value="C-terminal effector domain of the bipartite response regulators"/>
    <property type="match status" value="1"/>
</dbReference>
<gene>
    <name evidence="7" type="ORF">KUV31_02390</name>
</gene>
<dbReference type="InterPro" id="IPR036388">
    <property type="entry name" value="WH-like_DNA-bd_sf"/>
</dbReference>
<dbReference type="PROSITE" id="PS00622">
    <property type="entry name" value="HTH_LUXR_1"/>
    <property type="match status" value="1"/>
</dbReference>
<keyword evidence="1" id="KW-0805">Transcription regulation</keyword>
<dbReference type="GO" id="GO:0006355">
    <property type="term" value="P:regulation of DNA-templated transcription"/>
    <property type="evidence" value="ECO:0007669"/>
    <property type="project" value="InterPro"/>
</dbReference>
<dbReference type="PROSITE" id="PS50043">
    <property type="entry name" value="HTH_LUXR_2"/>
    <property type="match status" value="1"/>
</dbReference>
<feature type="domain" description="HTH luxR-type" evidence="5">
    <location>
        <begin position="134"/>
        <end position="199"/>
    </location>
</feature>
<dbReference type="Proteomes" id="UP000824927">
    <property type="component" value="Unassembled WGS sequence"/>
</dbReference>
<evidence type="ECO:0000256" key="1">
    <source>
        <dbReference type="ARBA" id="ARBA00023015"/>
    </source>
</evidence>
<dbReference type="CDD" id="cd06170">
    <property type="entry name" value="LuxR_C_like"/>
    <property type="match status" value="1"/>
</dbReference>
<protein>
    <submittedName>
        <fullName evidence="7">LuxR C-terminal-related transcriptional regulator</fullName>
    </submittedName>
</protein>
<dbReference type="PANTHER" id="PTHR44688">
    <property type="entry name" value="DNA-BINDING TRANSCRIPTIONAL ACTIVATOR DEVR_DOSR"/>
    <property type="match status" value="1"/>
</dbReference>
<dbReference type="PANTHER" id="PTHR44688:SF16">
    <property type="entry name" value="DNA-BINDING TRANSCRIPTIONAL ACTIVATOR DEVR_DOSR"/>
    <property type="match status" value="1"/>
</dbReference>
<dbReference type="AlphaFoldDB" id="A0A9Q3RZ93"/>
<comment type="caution">
    <text evidence="4">Lacks conserved residue(s) required for the propagation of feature annotation.</text>
</comment>
<dbReference type="PRINTS" id="PR00038">
    <property type="entry name" value="HTHLUXR"/>
</dbReference>
<keyword evidence="3" id="KW-0804">Transcription</keyword>
<dbReference type="GO" id="GO:0000160">
    <property type="term" value="P:phosphorelay signal transduction system"/>
    <property type="evidence" value="ECO:0007669"/>
    <property type="project" value="InterPro"/>
</dbReference>
<keyword evidence="2" id="KW-0238">DNA-binding</keyword>
<evidence type="ECO:0000256" key="2">
    <source>
        <dbReference type="ARBA" id="ARBA00023125"/>
    </source>
</evidence>
<reference evidence="7" key="1">
    <citation type="submission" date="2021-06" db="EMBL/GenBank/DDBJ databases">
        <title>50 bacteria genomes isolated from Dapeng, Shenzhen, China.</title>
        <authorList>
            <person name="Zheng W."/>
            <person name="Yu S."/>
            <person name="Huang Y."/>
        </authorList>
    </citation>
    <scope>NUCLEOTIDE SEQUENCE</scope>
    <source>
        <strain evidence="7">DP4N28-2</strain>
    </source>
</reference>
<dbReference type="Pfam" id="PF00196">
    <property type="entry name" value="GerE"/>
    <property type="match status" value="1"/>
</dbReference>
<dbReference type="SUPFAM" id="SSF52172">
    <property type="entry name" value="CheY-like"/>
    <property type="match status" value="1"/>
</dbReference>
<dbReference type="RefSeq" id="WP_222404369.1">
    <property type="nucleotide sequence ID" value="NZ_JAHVKP010000001.1"/>
</dbReference>
<evidence type="ECO:0000259" key="6">
    <source>
        <dbReference type="PROSITE" id="PS50110"/>
    </source>
</evidence>
<dbReference type="GO" id="GO:0003677">
    <property type="term" value="F:DNA binding"/>
    <property type="evidence" value="ECO:0007669"/>
    <property type="project" value="UniProtKB-KW"/>
</dbReference>
<dbReference type="InterPro" id="IPR016032">
    <property type="entry name" value="Sig_transdc_resp-reg_C-effctor"/>
</dbReference>
<comment type="caution">
    <text evidence="7">The sequence shown here is derived from an EMBL/GenBank/DDBJ whole genome shotgun (WGS) entry which is preliminary data.</text>
</comment>
<evidence type="ECO:0000256" key="4">
    <source>
        <dbReference type="PROSITE-ProRule" id="PRU00169"/>
    </source>
</evidence>
<dbReference type="InterPro" id="IPR001789">
    <property type="entry name" value="Sig_transdc_resp-reg_receiver"/>
</dbReference>
<dbReference type="PROSITE" id="PS50110">
    <property type="entry name" value="RESPONSE_REGULATORY"/>
    <property type="match status" value="1"/>
</dbReference>
<evidence type="ECO:0000313" key="7">
    <source>
        <dbReference type="EMBL" id="MBY6217183.1"/>
    </source>
</evidence>
<dbReference type="Gene3D" id="1.10.10.10">
    <property type="entry name" value="Winged helix-like DNA-binding domain superfamily/Winged helix DNA-binding domain"/>
    <property type="match status" value="1"/>
</dbReference>
<evidence type="ECO:0000259" key="5">
    <source>
        <dbReference type="PROSITE" id="PS50043"/>
    </source>
</evidence>
<accession>A0A9Q3RZ93</accession>
<sequence>MEQRDKLHIVDGSSRSRAEQARRGFDLGYHCEVYGDVSELVSSAPETGIVLARDADGCGSSALVVESLNRNGIWLPVVATAVEPSPSQVVAAIKSGALDFLRLPLQPERLVNMVECIRTEAVAYGESMRRMAPARVCLAKLTPREREVLELVVAGESNKQIARDLGISHRTVELHRSSIMSKLGADRAAEVIRLRLEVRLGPAPILKAS</sequence>
<evidence type="ECO:0000313" key="8">
    <source>
        <dbReference type="Proteomes" id="UP000824927"/>
    </source>
</evidence>
<dbReference type="EMBL" id="JAHVKP010000001">
    <property type="protein sequence ID" value="MBY6217183.1"/>
    <property type="molecule type" value="Genomic_DNA"/>
</dbReference>
<organism evidence="7 8">
    <name type="scientific">Qipengyuania aquimaris</name>
    <dbReference type="NCBI Taxonomy" id="255984"/>
    <lineage>
        <taxon>Bacteria</taxon>
        <taxon>Pseudomonadati</taxon>
        <taxon>Pseudomonadota</taxon>
        <taxon>Alphaproteobacteria</taxon>
        <taxon>Sphingomonadales</taxon>
        <taxon>Erythrobacteraceae</taxon>
        <taxon>Qipengyuania</taxon>
    </lineage>
</organism>
<dbReference type="InterPro" id="IPR000792">
    <property type="entry name" value="Tscrpt_reg_LuxR_C"/>
</dbReference>
<evidence type="ECO:0000256" key="3">
    <source>
        <dbReference type="ARBA" id="ARBA00023163"/>
    </source>
</evidence>
<name>A0A9Q3RZ93_9SPHN</name>
<feature type="domain" description="Response regulatory" evidence="6">
    <location>
        <begin position="6"/>
        <end position="118"/>
    </location>
</feature>
<dbReference type="SMART" id="SM00421">
    <property type="entry name" value="HTH_LUXR"/>
    <property type="match status" value="1"/>
</dbReference>
<dbReference type="Gene3D" id="3.40.50.2300">
    <property type="match status" value="1"/>
</dbReference>